<evidence type="ECO:0000313" key="1">
    <source>
        <dbReference type="EMBL" id="CUH77873.1"/>
    </source>
</evidence>
<accession>A0A0N7LZJ9</accession>
<sequence length="178" mass="19598">MIGFLKNPLRRFLEREDGSMVVPVALWTPVFLALIGSSIELGTVTVRHTALERSLDQAVRDLRLGTGGTSNDIIKEKICSSANILPDCMDKLHLEMVRLDLRDWSDPPAKAQCTDTAPEAITPLRNFEHGGAHEMMMIRACFKYQPITPAGMLGGSMKKDAQGYTAIISTTAFVHEPT</sequence>
<dbReference type="STRING" id="441103.TRN7648_01665"/>
<dbReference type="Proteomes" id="UP000054935">
    <property type="component" value="Unassembled WGS sequence"/>
</dbReference>
<keyword evidence="2" id="KW-1185">Reference proteome</keyword>
<dbReference type="OrthoDB" id="7907064at2"/>
<dbReference type="AlphaFoldDB" id="A0A0N7LZJ9"/>
<proteinExistence type="predicted"/>
<gene>
    <name evidence="1" type="ORF">TRN7648_01665</name>
</gene>
<name>A0A0N7LZJ9_9RHOB</name>
<reference evidence="1 2" key="1">
    <citation type="submission" date="2015-09" db="EMBL/GenBank/DDBJ databases">
        <authorList>
            <consortium name="Swine Surveillance"/>
        </authorList>
    </citation>
    <scope>NUCLEOTIDE SEQUENCE [LARGE SCALE GENOMIC DNA]</scope>
    <source>
        <strain evidence="1 2">CECT 7648</strain>
    </source>
</reference>
<dbReference type="RefSeq" id="WP_058247195.1">
    <property type="nucleotide sequence ID" value="NZ_CYSE01000003.1"/>
</dbReference>
<evidence type="ECO:0000313" key="2">
    <source>
        <dbReference type="Proteomes" id="UP000054935"/>
    </source>
</evidence>
<evidence type="ECO:0008006" key="3">
    <source>
        <dbReference type="Google" id="ProtNLM"/>
    </source>
</evidence>
<protein>
    <recommendedName>
        <fullName evidence="3">Flp pilus assembly protein TadG</fullName>
    </recommendedName>
</protein>
<organism evidence="1 2">
    <name type="scientific">Tropicibacter naphthalenivorans</name>
    <dbReference type="NCBI Taxonomy" id="441103"/>
    <lineage>
        <taxon>Bacteria</taxon>
        <taxon>Pseudomonadati</taxon>
        <taxon>Pseudomonadota</taxon>
        <taxon>Alphaproteobacteria</taxon>
        <taxon>Rhodobacterales</taxon>
        <taxon>Roseobacteraceae</taxon>
        <taxon>Tropicibacter</taxon>
    </lineage>
</organism>
<dbReference type="EMBL" id="CYSE01000003">
    <property type="protein sequence ID" value="CUH77873.1"/>
    <property type="molecule type" value="Genomic_DNA"/>
</dbReference>